<dbReference type="InterPro" id="IPR003593">
    <property type="entry name" value="AAA+_ATPase"/>
</dbReference>
<dbReference type="Gene3D" id="3.40.50.300">
    <property type="entry name" value="P-loop containing nucleotide triphosphate hydrolases"/>
    <property type="match status" value="1"/>
</dbReference>
<comment type="subcellular location">
    <subcellularLocation>
        <location evidence="1">Cell inner membrane</location>
        <topology evidence="1">Peripheral membrane protein</topology>
    </subcellularLocation>
</comment>
<dbReference type="SMART" id="SM00382">
    <property type="entry name" value="AAA"/>
    <property type="match status" value="1"/>
</dbReference>
<evidence type="ECO:0000256" key="4">
    <source>
        <dbReference type="ARBA" id="ARBA00022519"/>
    </source>
</evidence>
<organism evidence="8 9">
    <name type="scientific">Neorhizobium lilium</name>
    <dbReference type="NCBI Taxonomy" id="2503024"/>
    <lineage>
        <taxon>Bacteria</taxon>
        <taxon>Pseudomonadati</taxon>
        <taxon>Pseudomonadota</taxon>
        <taxon>Alphaproteobacteria</taxon>
        <taxon>Hyphomicrobiales</taxon>
        <taxon>Rhizobiaceae</taxon>
        <taxon>Rhizobium/Agrobacterium group</taxon>
        <taxon>Neorhizobium</taxon>
    </lineage>
</organism>
<accession>A0A3S3RDN2</accession>
<dbReference type="GO" id="GO:0140359">
    <property type="term" value="F:ABC-type transporter activity"/>
    <property type="evidence" value="ECO:0007669"/>
    <property type="project" value="UniProtKB-ARBA"/>
</dbReference>
<dbReference type="PROSITE" id="PS00211">
    <property type="entry name" value="ABC_TRANSPORTER_1"/>
    <property type="match status" value="1"/>
</dbReference>
<dbReference type="InterPro" id="IPR012340">
    <property type="entry name" value="NA-bd_OB-fold"/>
</dbReference>
<dbReference type="SUPFAM" id="SSF52540">
    <property type="entry name" value="P-loop containing nucleoside triphosphate hydrolases"/>
    <property type="match status" value="1"/>
</dbReference>
<keyword evidence="3" id="KW-0813">Transport</keyword>
<dbReference type="InterPro" id="IPR027417">
    <property type="entry name" value="P-loop_NTPase"/>
</dbReference>
<evidence type="ECO:0000313" key="8">
    <source>
        <dbReference type="EMBL" id="RWX74848.1"/>
    </source>
</evidence>
<dbReference type="InterPro" id="IPR017871">
    <property type="entry name" value="ABC_transporter-like_CS"/>
</dbReference>
<dbReference type="OrthoDB" id="9802264at2"/>
<dbReference type="InterPro" id="IPR047641">
    <property type="entry name" value="ABC_transpr_MalK/UgpC-like"/>
</dbReference>
<dbReference type="GO" id="GO:0005524">
    <property type="term" value="F:ATP binding"/>
    <property type="evidence" value="ECO:0007669"/>
    <property type="project" value="UniProtKB-KW"/>
</dbReference>
<reference evidence="8 9" key="1">
    <citation type="submission" date="2019-01" db="EMBL/GenBank/DDBJ databases">
        <title>The draft genome of Rhizobium sp. 24NR.</title>
        <authorList>
            <person name="Liu L."/>
            <person name="Liang L."/>
            <person name="Shi S."/>
            <person name="Xu L."/>
            <person name="Wang X."/>
            <person name="Li L."/>
            <person name="Zhang X."/>
        </authorList>
    </citation>
    <scope>NUCLEOTIDE SEQUENCE [LARGE SCALE GENOMIC DNA]</scope>
    <source>
        <strain evidence="8 9">24NR</strain>
    </source>
</reference>
<evidence type="ECO:0000256" key="6">
    <source>
        <dbReference type="ARBA" id="ARBA00022840"/>
    </source>
</evidence>
<dbReference type="RefSeq" id="WP_128445509.1">
    <property type="nucleotide sequence ID" value="NZ_SBIP01000006.1"/>
</dbReference>
<sequence length="397" mass="42793">MGATLSICDLTKAFGQTHVLSQISLDVQAGSFVSLLGPSGCGKSTLLRVIAGFEAQDQGTVSVNGHSIDHLPPRARNLAMVFQSYALYPHMTVGENISLPLEMERLSPFQRLPLLGRYAPGQRMLMADITAEVRKVASVAEIDHLLDRRPAQLSGGQRQRVALARAMVRAPGLFLMDEPLSNLDAKLRVTMRSELVAMNKRLDATVLYVTHDQTEAMTMSDRIALMMGGQILQYDTPEAIYSAPAHVDVARFIGHPSINCIPALNDAGVVVAEAERCNIRTVEREQKLTLGIRPEAFALRPAPTAKAVLGIPVSLDRVELLGPEVLLWCTAKRTGRVLVAQARAADHRSMVASGLLTGSLWLEAYGSGLHLFDPSGKAIPIANALSAETKAPLVAVS</sequence>
<evidence type="ECO:0000256" key="1">
    <source>
        <dbReference type="ARBA" id="ARBA00004417"/>
    </source>
</evidence>
<dbReference type="PANTHER" id="PTHR43875:SF1">
    <property type="entry name" value="OSMOPROTECTIVE COMPOUNDS UPTAKE ATP-BINDING PROTEIN GGTA"/>
    <property type="match status" value="1"/>
</dbReference>
<dbReference type="Pfam" id="PF00005">
    <property type="entry name" value="ABC_tran"/>
    <property type="match status" value="1"/>
</dbReference>
<dbReference type="Proteomes" id="UP000287687">
    <property type="component" value="Unassembled WGS sequence"/>
</dbReference>
<keyword evidence="4" id="KW-0997">Cell inner membrane</keyword>
<comment type="similarity">
    <text evidence="2">Belongs to the ABC transporter superfamily.</text>
</comment>
<dbReference type="PANTHER" id="PTHR43875">
    <property type="entry name" value="MALTODEXTRIN IMPORT ATP-BINDING PROTEIN MSMX"/>
    <property type="match status" value="1"/>
</dbReference>
<dbReference type="EMBL" id="SBIP01000006">
    <property type="protein sequence ID" value="RWX74848.1"/>
    <property type="molecule type" value="Genomic_DNA"/>
</dbReference>
<dbReference type="Gene3D" id="2.40.50.100">
    <property type="match status" value="1"/>
</dbReference>
<dbReference type="FunFam" id="3.40.50.300:FF:000042">
    <property type="entry name" value="Maltose/maltodextrin ABC transporter, ATP-binding protein"/>
    <property type="match status" value="1"/>
</dbReference>
<dbReference type="GO" id="GO:0016887">
    <property type="term" value="F:ATP hydrolysis activity"/>
    <property type="evidence" value="ECO:0007669"/>
    <property type="project" value="InterPro"/>
</dbReference>
<dbReference type="GO" id="GO:0055052">
    <property type="term" value="C:ATP-binding cassette (ABC) transporter complex, substrate-binding subunit-containing"/>
    <property type="evidence" value="ECO:0007669"/>
    <property type="project" value="TreeGrafter"/>
</dbReference>
<name>A0A3S3RDN2_9HYPH</name>
<evidence type="ECO:0000259" key="7">
    <source>
        <dbReference type="PROSITE" id="PS50893"/>
    </source>
</evidence>
<dbReference type="AlphaFoldDB" id="A0A3S3RDN2"/>
<dbReference type="InterPro" id="IPR008995">
    <property type="entry name" value="Mo/tungstate-bd_C_term_dom"/>
</dbReference>
<evidence type="ECO:0000256" key="2">
    <source>
        <dbReference type="ARBA" id="ARBA00005417"/>
    </source>
</evidence>
<comment type="caution">
    <text evidence="8">The sequence shown here is derived from an EMBL/GenBank/DDBJ whole genome shotgun (WGS) entry which is preliminary data.</text>
</comment>
<dbReference type="SUPFAM" id="SSF50331">
    <property type="entry name" value="MOP-like"/>
    <property type="match status" value="1"/>
</dbReference>
<keyword evidence="9" id="KW-1185">Reference proteome</keyword>
<evidence type="ECO:0000256" key="3">
    <source>
        <dbReference type="ARBA" id="ARBA00022448"/>
    </source>
</evidence>
<dbReference type="InterPro" id="IPR003439">
    <property type="entry name" value="ABC_transporter-like_ATP-bd"/>
</dbReference>
<proteinExistence type="inferred from homology"/>
<protein>
    <submittedName>
        <fullName evidence="8">ABC transporter ATP-binding protein</fullName>
    </submittedName>
</protein>
<keyword evidence="5" id="KW-0547">Nucleotide-binding</keyword>
<dbReference type="Gene3D" id="2.40.50.140">
    <property type="entry name" value="Nucleic acid-binding proteins"/>
    <property type="match status" value="1"/>
</dbReference>
<keyword evidence="4" id="KW-0472">Membrane</keyword>
<evidence type="ECO:0000256" key="5">
    <source>
        <dbReference type="ARBA" id="ARBA00022741"/>
    </source>
</evidence>
<feature type="domain" description="ABC transporter" evidence="7">
    <location>
        <begin position="5"/>
        <end position="253"/>
    </location>
</feature>
<gene>
    <name evidence="8" type="ORF">EPK99_23425</name>
</gene>
<dbReference type="PROSITE" id="PS50893">
    <property type="entry name" value="ABC_TRANSPORTER_2"/>
    <property type="match status" value="1"/>
</dbReference>
<keyword evidence="4" id="KW-1003">Cell membrane</keyword>
<keyword evidence="6 8" id="KW-0067">ATP-binding</keyword>
<evidence type="ECO:0000313" key="9">
    <source>
        <dbReference type="Proteomes" id="UP000287687"/>
    </source>
</evidence>